<dbReference type="Proteomes" id="UP000615446">
    <property type="component" value="Unassembled WGS sequence"/>
</dbReference>
<name>A0A2Z6QL89_9GLOM</name>
<dbReference type="EMBL" id="BLAL01000189">
    <property type="protein sequence ID" value="GES89572.1"/>
    <property type="molecule type" value="Genomic_DNA"/>
</dbReference>
<keyword evidence="7" id="KW-1185">Reference proteome</keyword>
<sequence>MGNELTPKSAELTARQLMEQKDAIENELKELEQILKGQGVGMVEPLVDKSGFPRDDIDLVTVRTARSKIISLRNDHKDIMKQIEEALHAMHAENKANKEDKSVETVETVIIRSRPFAIVNAVAPDSPAREAGLLKGDEIARFGSIHSGNHQKLQALNTYIADNEGKSIGVTIERGKEILVLQLTPKRGWGGRGLLGCHISLLK</sequence>
<keyword evidence="6" id="KW-0647">Proteasome</keyword>
<evidence type="ECO:0000256" key="1">
    <source>
        <dbReference type="ARBA" id="ARBA00023186"/>
    </source>
</evidence>
<dbReference type="GO" id="GO:0005737">
    <property type="term" value="C:cytoplasm"/>
    <property type="evidence" value="ECO:0007669"/>
    <property type="project" value="TreeGrafter"/>
</dbReference>
<gene>
    <name evidence="6" type="ORF">RCL2_001646400</name>
    <name evidence="5" type="ORF">RclHR1_17310001</name>
</gene>
<accession>A0A2Z6QL89</accession>
<dbReference type="Pfam" id="PF13180">
    <property type="entry name" value="PDZ_2"/>
    <property type="match status" value="1"/>
</dbReference>
<evidence type="ECO:0000259" key="4">
    <source>
        <dbReference type="Pfam" id="PF18265"/>
    </source>
</evidence>
<reference evidence="6" key="2">
    <citation type="submission" date="2019-10" db="EMBL/GenBank/DDBJ databases">
        <title>Conservation and host-specific expression of non-tandemly repeated heterogenous ribosome RNA gene in arbuscular mycorrhizal fungi.</title>
        <authorList>
            <person name="Maeda T."/>
            <person name="Kobayashi Y."/>
            <person name="Nakagawa T."/>
            <person name="Ezawa T."/>
            <person name="Yamaguchi K."/>
            <person name="Bino T."/>
            <person name="Nishimoto Y."/>
            <person name="Shigenobu S."/>
            <person name="Kawaguchi M."/>
        </authorList>
    </citation>
    <scope>NUCLEOTIDE SEQUENCE</scope>
    <source>
        <strain evidence="6">HR1</strain>
    </source>
</reference>
<dbReference type="EMBL" id="BEXD01000815">
    <property type="protein sequence ID" value="GBB90385.1"/>
    <property type="molecule type" value="Genomic_DNA"/>
</dbReference>
<dbReference type="PANTHER" id="PTHR12651:SF1">
    <property type="entry name" value="26S PROTEASOME NON-ATPASE REGULATORY SUBUNIT 9"/>
    <property type="match status" value="1"/>
</dbReference>
<dbReference type="GO" id="GO:0070682">
    <property type="term" value="P:proteasome regulatory particle assembly"/>
    <property type="evidence" value="ECO:0007669"/>
    <property type="project" value="InterPro"/>
</dbReference>
<comment type="caution">
    <text evidence="5">The sequence shown here is derived from an EMBL/GenBank/DDBJ whole genome shotgun (WGS) entry which is preliminary data.</text>
</comment>
<protein>
    <recommendedName>
        <fullName evidence="2">Probable 26S proteasome regulatory subunit p27</fullName>
    </recommendedName>
</protein>
<feature type="domain" description="PDZ" evidence="3">
    <location>
        <begin position="116"/>
        <end position="181"/>
    </location>
</feature>
<dbReference type="Pfam" id="PF18265">
    <property type="entry name" value="Nas2_N"/>
    <property type="match status" value="1"/>
</dbReference>
<dbReference type="Proteomes" id="UP000247702">
    <property type="component" value="Unassembled WGS sequence"/>
</dbReference>
<dbReference type="InterPro" id="IPR036034">
    <property type="entry name" value="PDZ_sf"/>
</dbReference>
<dbReference type="SUPFAM" id="SSF50156">
    <property type="entry name" value="PDZ domain-like"/>
    <property type="match status" value="1"/>
</dbReference>
<dbReference type="InterPro" id="IPR035269">
    <property type="entry name" value="PSMD9"/>
</dbReference>
<dbReference type="InterPro" id="IPR037187">
    <property type="entry name" value="DnaK_N"/>
</dbReference>
<dbReference type="OrthoDB" id="72325at2759"/>
<dbReference type="InterPro" id="IPR001478">
    <property type="entry name" value="PDZ"/>
</dbReference>
<dbReference type="FunFam" id="2.30.42.10:FF:000107">
    <property type="entry name" value="26S proteasome non-ATPase regulatory subunit 9"/>
    <property type="match status" value="1"/>
</dbReference>
<dbReference type="Gene3D" id="2.30.42.10">
    <property type="match status" value="1"/>
</dbReference>
<feature type="domain" description="Nas2 N-terminal" evidence="4">
    <location>
        <begin position="15"/>
        <end position="92"/>
    </location>
</feature>
<dbReference type="PANTHER" id="PTHR12651">
    <property type="entry name" value="26S PROTEASOME NON-ATPASE REGULATORY SUBUNIT 9"/>
    <property type="match status" value="1"/>
</dbReference>
<dbReference type="InterPro" id="IPR040815">
    <property type="entry name" value="Nas2_N"/>
</dbReference>
<dbReference type="GO" id="GO:0000502">
    <property type="term" value="C:proteasome complex"/>
    <property type="evidence" value="ECO:0007669"/>
    <property type="project" value="UniProtKB-KW"/>
</dbReference>
<dbReference type="Gene3D" id="6.10.140.1710">
    <property type="match status" value="1"/>
</dbReference>
<evidence type="ECO:0000313" key="6">
    <source>
        <dbReference type="EMBL" id="GES89572.1"/>
    </source>
</evidence>
<dbReference type="GO" id="GO:0005634">
    <property type="term" value="C:nucleus"/>
    <property type="evidence" value="ECO:0007669"/>
    <property type="project" value="TreeGrafter"/>
</dbReference>
<evidence type="ECO:0000313" key="7">
    <source>
        <dbReference type="Proteomes" id="UP000247702"/>
    </source>
</evidence>
<organism evidence="5 7">
    <name type="scientific">Rhizophagus clarus</name>
    <dbReference type="NCBI Taxonomy" id="94130"/>
    <lineage>
        <taxon>Eukaryota</taxon>
        <taxon>Fungi</taxon>
        <taxon>Fungi incertae sedis</taxon>
        <taxon>Mucoromycota</taxon>
        <taxon>Glomeromycotina</taxon>
        <taxon>Glomeromycetes</taxon>
        <taxon>Glomerales</taxon>
        <taxon>Glomeraceae</taxon>
        <taxon>Rhizophagus</taxon>
    </lineage>
</organism>
<dbReference type="SUPFAM" id="SSF109635">
    <property type="entry name" value="DnaK suppressor protein DksA, alpha-hairpin domain"/>
    <property type="match status" value="1"/>
</dbReference>
<proteinExistence type="predicted"/>
<evidence type="ECO:0000259" key="3">
    <source>
        <dbReference type="Pfam" id="PF13180"/>
    </source>
</evidence>
<evidence type="ECO:0000256" key="2">
    <source>
        <dbReference type="ARBA" id="ARBA00068021"/>
    </source>
</evidence>
<reference evidence="5 7" key="1">
    <citation type="submission" date="2017-11" db="EMBL/GenBank/DDBJ databases">
        <title>The genome of Rhizophagus clarus HR1 reveals common genetic basis of auxotrophy among arbuscular mycorrhizal fungi.</title>
        <authorList>
            <person name="Kobayashi Y."/>
        </authorList>
    </citation>
    <scope>NUCLEOTIDE SEQUENCE [LARGE SCALE GENOMIC DNA]</scope>
    <source>
        <strain evidence="5 7">HR1</strain>
    </source>
</reference>
<evidence type="ECO:0000313" key="5">
    <source>
        <dbReference type="EMBL" id="GBB90385.1"/>
    </source>
</evidence>
<dbReference type="AlphaFoldDB" id="A0A2Z6QL89"/>
<keyword evidence="1" id="KW-0143">Chaperone</keyword>
<dbReference type="STRING" id="94130.A0A2Z6QL89"/>